<organism evidence="1 2">
    <name type="scientific">Melipona bicolor</name>
    <dbReference type="NCBI Taxonomy" id="60889"/>
    <lineage>
        <taxon>Eukaryota</taxon>
        <taxon>Metazoa</taxon>
        <taxon>Ecdysozoa</taxon>
        <taxon>Arthropoda</taxon>
        <taxon>Hexapoda</taxon>
        <taxon>Insecta</taxon>
        <taxon>Pterygota</taxon>
        <taxon>Neoptera</taxon>
        <taxon>Endopterygota</taxon>
        <taxon>Hymenoptera</taxon>
        <taxon>Apocrita</taxon>
        <taxon>Aculeata</taxon>
        <taxon>Apoidea</taxon>
        <taxon>Anthophila</taxon>
        <taxon>Apidae</taxon>
        <taxon>Melipona</taxon>
    </lineage>
</organism>
<keyword evidence="2" id="KW-1185">Reference proteome</keyword>
<comment type="caution">
    <text evidence="1">The sequence shown here is derived from an EMBL/GenBank/DDBJ whole genome shotgun (WGS) entry which is preliminary data.</text>
</comment>
<feature type="non-terminal residue" evidence="1">
    <location>
        <position position="1"/>
    </location>
</feature>
<evidence type="ECO:0000313" key="2">
    <source>
        <dbReference type="Proteomes" id="UP001177670"/>
    </source>
</evidence>
<dbReference type="Proteomes" id="UP001177670">
    <property type="component" value="Unassembled WGS sequence"/>
</dbReference>
<gene>
    <name evidence="1" type="ORF">K0M31_003229</name>
</gene>
<dbReference type="EMBL" id="JAHYIQ010000011">
    <property type="protein sequence ID" value="KAK1127741.1"/>
    <property type="molecule type" value="Genomic_DNA"/>
</dbReference>
<protein>
    <submittedName>
        <fullName evidence="1">Uncharacterized protein</fullName>
    </submittedName>
</protein>
<dbReference type="AlphaFoldDB" id="A0AA40FZH5"/>
<reference evidence="1" key="1">
    <citation type="submission" date="2021-10" db="EMBL/GenBank/DDBJ databases">
        <title>Melipona bicolor Genome sequencing and assembly.</title>
        <authorList>
            <person name="Araujo N.S."/>
            <person name="Arias M.C."/>
        </authorList>
    </citation>
    <scope>NUCLEOTIDE SEQUENCE</scope>
    <source>
        <strain evidence="1">USP_2M_L1-L4_2017</strain>
        <tissue evidence="1">Whole body</tissue>
    </source>
</reference>
<proteinExistence type="predicted"/>
<feature type="non-terminal residue" evidence="1">
    <location>
        <position position="57"/>
    </location>
</feature>
<sequence>KKKLRRCPALATVDKQLEEKRKWRRNAILPVKDARKDETGMLANYLGRDGSIPFSFK</sequence>
<accession>A0AA40FZH5</accession>
<name>A0AA40FZH5_9HYME</name>
<evidence type="ECO:0000313" key="1">
    <source>
        <dbReference type="EMBL" id="KAK1127741.1"/>
    </source>
</evidence>